<dbReference type="InterPro" id="IPR003795">
    <property type="entry name" value="DUF192"/>
</dbReference>
<protein>
    <submittedName>
        <fullName evidence="1">DUF192 domain-containing protein</fullName>
    </submittedName>
</protein>
<accession>A0A7C1XCJ5</accession>
<reference evidence="1" key="1">
    <citation type="journal article" date="2020" name="mSystems">
        <title>Genome- and Community-Level Interaction Insights into Carbon Utilization and Element Cycling Functions of Hydrothermarchaeota in Hydrothermal Sediment.</title>
        <authorList>
            <person name="Zhou Z."/>
            <person name="Liu Y."/>
            <person name="Xu W."/>
            <person name="Pan J."/>
            <person name="Luo Z.H."/>
            <person name="Li M."/>
        </authorList>
    </citation>
    <scope>NUCLEOTIDE SEQUENCE [LARGE SCALE GENOMIC DNA]</scope>
    <source>
        <strain evidence="1">SpSt-222</strain>
    </source>
</reference>
<dbReference type="EMBL" id="DSJL01000002">
    <property type="protein sequence ID" value="HEF64338.1"/>
    <property type="molecule type" value="Genomic_DNA"/>
</dbReference>
<comment type="caution">
    <text evidence="1">The sequence shown here is derived from an EMBL/GenBank/DDBJ whole genome shotgun (WGS) entry which is preliminary data.</text>
</comment>
<proteinExistence type="predicted"/>
<dbReference type="AlphaFoldDB" id="A0A7C1XCJ5"/>
<dbReference type="InterPro" id="IPR038695">
    <property type="entry name" value="Saro_0823-like_sf"/>
</dbReference>
<evidence type="ECO:0000313" key="1">
    <source>
        <dbReference type="EMBL" id="HEF64338.1"/>
    </source>
</evidence>
<dbReference type="Gene3D" id="2.60.120.1140">
    <property type="entry name" value="Protein of unknown function DUF192"/>
    <property type="match status" value="1"/>
</dbReference>
<gene>
    <name evidence="1" type="ORF">ENP47_01820</name>
</gene>
<name>A0A7C1XCJ5_THERO</name>
<sequence length="131" mass="14704">MVTAPRQFFAIVDPETGVRIAWRLVVADRWWSRLRGLLGRAGLEEGEALVLSPCSAIHTLAMRFPIDVLFLDQRGVIRCARRAVPPWRLGPICRGSVVAVELPVGTIDRYGLEPGRILRIQQESSDAPYER</sequence>
<dbReference type="Pfam" id="PF02643">
    <property type="entry name" value="DUF192"/>
    <property type="match status" value="1"/>
</dbReference>
<organism evidence="1">
    <name type="scientific">Thermomicrobium roseum</name>
    <dbReference type="NCBI Taxonomy" id="500"/>
    <lineage>
        <taxon>Bacteria</taxon>
        <taxon>Pseudomonadati</taxon>
        <taxon>Thermomicrobiota</taxon>
        <taxon>Thermomicrobia</taxon>
        <taxon>Thermomicrobiales</taxon>
        <taxon>Thermomicrobiaceae</taxon>
        <taxon>Thermomicrobium</taxon>
    </lineage>
</organism>